<evidence type="ECO:0000256" key="1">
    <source>
        <dbReference type="SAM" id="SignalP"/>
    </source>
</evidence>
<dbReference type="EMBL" id="MU006576">
    <property type="protein sequence ID" value="KAF2746661.1"/>
    <property type="molecule type" value="Genomic_DNA"/>
</dbReference>
<proteinExistence type="predicted"/>
<organism evidence="2 3">
    <name type="scientific">Sporormia fimetaria CBS 119925</name>
    <dbReference type="NCBI Taxonomy" id="1340428"/>
    <lineage>
        <taxon>Eukaryota</taxon>
        <taxon>Fungi</taxon>
        <taxon>Dikarya</taxon>
        <taxon>Ascomycota</taxon>
        <taxon>Pezizomycotina</taxon>
        <taxon>Dothideomycetes</taxon>
        <taxon>Pleosporomycetidae</taxon>
        <taxon>Pleosporales</taxon>
        <taxon>Sporormiaceae</taxon>
        <taxon>Sporormia</taxon>
    </lineage>
</organism>
<feature type="chain" id="PRO_5025609226" evidence="1">
    <location>
        <begin position="24"/>
        <end position="120"/>
    </location>
</feature>
<dbReference type="Proteomes" id="UP000799440">
    <property type="component" value="Unassembled WGS sequence"/>
</dbReference>
<keyword evidence="1" id="KW-0732">Signal</keyword>
<keyword evidence="3" id="KW-1185">Reference proteome</keyword>
<evidence type="ECO:0000313" key="2">
    <source>
        <dbReference type="EMBL" id="KAF2746661.1"/>
    </source>
</evidence>
<feature type="signal peptide" evidence="1">
    <location>
        <begin position="1"/>
        <end position="23"/>
    </location>
</feature>
<dbReference type="AlphaFoldDB" id="A0A6A6VBM0"/>
<gene>
    <name evidence="2" type="ORF">M011DRAFT_75685</name>
</gene>
<protein>
    <submittedName>
        <fullName evidence="2">Uncharacterized protein</fullName>
    </submittedName>
</protein>
<evidence type="ECO:0000313" key="3">
    <source>
        <dbReference type="Proteomes" id="UP000799440"/>
    </source>
</evidence>
<accession>A0A6A6VBM0</accession>
<name>A0A6A6VBM0_9PLEO</name>
<reference evidence="2" key="1">
    <citation type="journal article" date="2020" name="Stud. Mycol.">
        <title>101 Dothideomycetes genomes: a test case for predicting lifestyles and emergence of pathogens.</title>
        <authorList>
            <person name="Haridas S."/>
            <person name="Albert R."/>
            <person name="Binder M."/>
            <person name="Bloem J."/>
            <person name="Labutti K."/>
            <person name="Salamov A."/>
            <person name="Andreopoulos B."/>
            <person name="Baker S."/>
            <person name="Barry K."/>
            <person name="Bills G."/>
            <person name="Bluhm B."/>
            <person name="Cannon C."/>
            <person name="Castanera R."/>
            <person name="Culley D."/>
            <person name="Daum C."/>
            <person name="Ezra D."/>
            <person name="Gonzalez J."/>
            <person name="Henrissat B."/>
            <person name="Kuo A."/>
            <person name="Liang C."/>
            <person name="Lipzen A."/>
            <person name="Lutzoni F."/>
            <person name="Magnuson J."/>
            <person name="Mondo S."/>
            <person name="Nolan M."/>
            <person name="Ohm R."/>
            <person name="Pangilinan J."/>
            <person name="Park H.-J."/>
            <person name="Ramirez L."/>
            <person name="Alfaro M."/>
            <person name="Sun H."/>
            <person name="Tritt A."/>
            <person name="Yoshinaga Y."/>
            <person name="Zwiers L.-H."/>
            <person name="Turgeon B."/>
            <person name="Goodwin S."/>
            <person name="Spatafora J."/>
            <person name="Crous P."/>
            <person name="Grigoriev I."/>
        </authorList>
    </citation>
    <scope>NUCLEOTIDE SEQUENCE</scope>
    <source>
        <strain evidence="2">CBS 119925</strain>
    </source>
</reference>
<sequence length="120" mass="13417">MDTMVRWLSVILFSFLLQHDVPIERFTIHDLWLDIRTRSPAISVGGGWGLHHGHTRFTLSGKVDSAPYALAIRSSHISPILSNRVRASPARLPLPPPTLLRIPAALPFSPFIMYGGVWIL</sequence>